<keyword evidence="2" id="KW-0378">Hydrolase</keyword>
<keyword evidence="8" id="KW-1185">Reference proteome</keyword>
<dbReference type="CDD" id="cd06127">
    <property type="entry name" value="DEDDh"/>
    <property type="match status" value="1"/>
</dbReference>
<gene>
    <name evidence="5" type="ORF">SAMN04487891_10795</name>
    <name evidence="6" type="ORF">SAMN05216293_1911</name>
</gene>
<dbReference type="EMBL" id="FOKU01000007">
    <property type="protein sequence ID" value="SFC20231.1"/>
    <property type="molecule type" value="Genomic_DNA"/>
</dbReference>
<organism evidence="6 7">
    <name type="scientific">Flagellimonas taeanensis</name>
    <dbReference type="NCBI Taxonomy" id="1005926"/>
    <lineage>
        <taxon>Bacteria</taxon>
        <taxon>Pseudomonadati</taxon>
        <taxon>Bacteroidota</taxon>
        <taxon>Flavobacteriia</taxon>
        <taxon>Flavobacteriales</taxon>
        <taxon>Flavobacteriaceae</taxon>
        <taxon>Flagellimonas</taxon>
    </lineage>
</organism>
<evidence type="ECO:0000313" key="7">
    <source>
        <dbReference type="Proteomes" id="UP000184031"/>
    </source>
</evidence>
<dbReference type="GO" id="GO:0003887">
    <property type="term" value="F:DNA-directed DNA polymerase activity"/>
    <property type="evidence" value="ECO:0007669"/>
    <property type="project" value="InterPro"/>
</dbReference>
<dbReference type="InterPro" id="IPR013520">
    <property type="entry name" value="Ribonucl_H"/>
</dbReference>
<dbReference type="AlphaFoldDB" id="A0A1M6V6A9"/>
<evidence type="ECO:0000256" key="3">
    <source>
        <dbReference type="ARBA" id="ARBA00022839"/>
    </source>
</evidence>
<dbReference type="Gene3D" id="3.30.420.10">
    <property type="entry name" value="Ribonuclease H-like superfamily/Ribonuclease H"/>
    <property type="match status" value="1"/>
</dbReference>
<evidence type="ECO:0000313" key="8">
    <source>
        <dbReference type="Proteomes" id="UP000198940"/>
    </source>
</evidence>
<dbReference type="EMBL" id="FRAT01000004">
    <property type="protein sequence ID" value="SHK76997.1"/>
    <property type="molecule type" value="Genomic_DNA"/>
</dbReference>
<evidence type="ECO:0000259" key="4">
    <source>
        <dbReference type="SMART" id="SM00479"/>
    </source>
</evidence>
<dbReference type="OrthoDB" id="9803913at2"/>
<comment type="caution">
    <text evidence="6">The sequence shown here is derived from an EMBL/GenBank/DDBJ whole genome shotgun (WGS) entry which is preliminary data.</text>
</comment>
<dbReference type="Proteomes" id="UP000198940">
    <property type="component" value="Unassembled WGS sequence"/>
</dbReference>
<keyword evidence="3" id="KW-0269">Exonuclease</keyword>
<evidence type="ECO:0000313" key="5">
    <source>
        <dbReference type="EMBL" id="SFC20231.1"/>
    </source>
</evidence>
<evidence type="ECO:0000256" key="1">
    <source>
        <dbReference type="ARBA" id="ARBA00022722"/>
    </source>
</evidence>
<dbReference type="Pfam" id="PF00929">
    <property type="entry name" value="RNase_T"/>
    <property type="match status" value="1"/>
</dbReference>
<keyword evidence="1" id="KW-0540">Nuclease</keyword>
<accession>A0A1M6V6A9</accession>
<dbReference type="STRING" id="1055723.SAMN05216293_1911"/>
<evidence type="ECO:0000256" key="2">
    <source>
        <dbReference type="ARBA" id="ARBA00022801"/>
    </source>
</evidence>
<protein>
    <submittedName>
        <fullName evidence="6">DNA polymerase-3 subunit epsilon</fullName>
    </submittedName>
</protein>
<feature type="domain" description="Exonuclease" evidence="4">
    <location>
        <begin position="35"/>
        <end position="208"/>
    </location>
</feature>
<evidence type="ECO:0000313" key="6">
    <source>
        <dbReference type="EMBL" id="SHK76997.1"/>
    </source>
</evidence>
<dbReference type="PANTHER" id="PTHR30231">
    <property type="entry name" value="DNA POLYMERASE III SUBUNIT EPSILON"/>
    <property type="match status" value="1"/>
</dbReference>
<dbReference type="SUPFAM" id="SSF53098">
    <property type="entry name" value="Ribonuclease H-like"/>
    <property type="match status" value="1"/>
</dbReference>
<dbReference type="GO" id="GO:0003677">
    <property type="term" value="F:DNA binding"/>
    <property type="evidence" value="ECO:0007669"/>
    <property type="project" value="InterPro"/>
</dbReference>
<dbReference type="RefSeq" id="WP_072879176.1">
    <property type="nucleotide sequence ID" value="NZ_FOKU01000007.1"/>
</dbReference>
<reference evidence="6 7" key="1">
    <citation type="submission" date="2016-11" db="EMBL/GenBank/DDBJ databases">
        <authorList>
            <person name="Varghese N."/>
            <person name="Submissions S."/>
        </authorList>
    </citation>
    <scope>NUCLEOTIDE SEQUENCE [LARGE SCALE GENOMIC DNA]</scope>
    <source>
        <strain evidence="6 7">CGMCC 1.12174</strain>
        <strain evidence="5 8">DSM 26351</strain>
    </source>
</reference>
<name>A0A1M6V6A9_9FLAO</name>
<dbReference type="InterPro" id="IPR012337">
    <property type="entry name" value="RNaseH-like_sf"/>
</dbReference>
<proteinExistence type="predicted"/>
<dbReference type="InterPro" id="IPR036397">
    <property type="entry name" value="RNaseH_sf"/>
</dbReference>
<sequence>MWPFSPKKQLELPSFWQEYEDVFQQKLPEKVHDNTFIVWDTETTGFRLDRDRMLCIGAVKLLNGSIAVKDSFEVYIHQEHYDAESAGIHGILRNGKRERISELDALKLFLHYIKNHVLVGHHVMFDVNMVNAALRRNGLPKLKNKTLDTGLLYKRTLLTSNVLQKKEKYALDELAEKFSISKKDRHTALGDALITAIAFLRIVEKLTPRNLKDLIKKQDPPRFSL</sequence>
<dbReference type="PANTHER" id="PTHR30231:SF4">
    <property type="entry name" value="PROTEIN NEN2"/>
    <property type="match status" value="1"/>
</dbReference>
<dbReference type="NCBIfam" id="TIGR00573">
    <property type="entry name" value="dnaq"/>
    <property type="match status" value="1"/>
</dbReference>
<dbReference type="GO" id="GO:0005829">
    <property type="term" value="C:cytosol"/>
    <property type="evidence" value="ECO:0007669"/>
    <property type="project" value="TreeGrafter"/>
</dbReference>
<dbReference type="GO" id="GO:0006260">
    <property type="term" value="P:DNA replication"/>
    <property type="evidence" value="ECO:0007669"/>
    <property type="project" value="InterPro"/>
</dbReference>
<dbReference type="Proteomes" id="UP000184031">
    <property type="component" value="Unassembled WGS sequence"/>
</dbReference>
<dbReference type="GO" id="GO:0008408">
    <property type="term" value="F:3'-5' exonuclease activity"/>
    <property type="evidence" value="ECO:0007669"/>
    <property type="project" value="TreeGrafter"/>
</dbReference>
<dbReference type="SMART" id="SM00479">
    <property type="entry name" value="EXOIII"/>
    <property type="match status" value="1"/>
</dbReference>
<dbReference type="InterPro" id="IPR006054">
    <property type="entry name" value="DnaQ"/>
</dbReference>